<evidence type="ECO:0000256" key="4">
    <source>
        <dbReference type="PROSITE-ProRule" id="PRU00236"/>
    </source>
</evidence>
<organism evidence="6 7">
    <name type="scientific">Eiseniibacteriota bacterium</name>
    <dbReference type="NCBI Taxonomy" id="2212470"/>
    <lineage>
        <taxon>Bacteria</taxon>
        <taxon>Candidatus Eiseniibacteriota</taxon>
    </lineage>
</organism>
<dbReference type="PROSITE" id="PS50305">
    <property type="entry name" value="SIRTUIN"/>
    <property type="match status" value="1"/>
</dbReference>
<dbReference type="InterPro" id="IPR029035">
    <property type="entry name" value="DHS-like_NAD/FAD-binding_dom"/>
</dbReference>
<evidence type="ECO:0000313" key="7">
    <source>
        <dbReference type="Proteomes" id="UP000697710"/>
    </source>
</evidence>
<dbReference type="GO" id="GO:0017136">
    <property type="term" value="F:histone deacetylase activity, NAD-dependent"/>
    <property type="evidence" value="ECO:0007669"/>
    <property type="project" value="TreeGrafter"/>
</dbReference>
<keyword evidence="2" id="KW-0808">Transferase</keyword>
<reference evidence="6" key="2">
    <citation type="journal article" date="2021" name="Microbiome">
        <title>Successional dynamics and alternative stable states in a saline activated sludge microbial community over 9 years.</title>
        <authorList>
            <person name="Wang Y."/>
            <person name="Ye J."/>
            <person name="Ju F."/>
            <person name="Liu L."/>
            <person name="Boyd J.A."/>
            <person name="Deng Y."/>
            <person name="Parks D.H."/>
            <person name="Jiang X."/>
            <person name="Yin X."/>
            <person name="Woodcroft B.J."/>
            <person name="Tyson G.W."/>
            <person name="Hugenholtz P."/>
            <person name="Polz M.F."/>
            <person name="Zhang T."/>
        </authorList>
    </citation>
    <scope>NUCLEOTIDE SEQUENCE</scope>
    <source>
        <strain evidence="6">HKST-UBA01</strain>
    </source>
</reference>
<dbReference type="Proteomes" id="UP000697710">
    <property type="component" value="Unassembled WGS sequence"/>
</dbReference>
<dbReference type="AlphaFoldDB" id="A0A956LY63"/>
<proteinExistence type="predicted"/>
<reference evidence="6" key="1">
    <citation type="submission" date="2020-04" db="EMBL/GenBank/DDBJ databases">
        <authorList>
            <person name="Zhang T."/>
        </authorList>
    </citation>
    <scope>NUCLEOTIDE SEQUENCE</scope>
    <source>
        <strain evidence="6">HKST-UBA01</strain>
    </source>
</reference>
<dbReference type="PANTHER" id="PTHR11085:SF4">
    <property type="entry name" value="NAD-DEPENDENT PROTEIN DEACYLASE"/>
    <property type="match status" value="1"/>
</dbReference>
<protein>
    <recommendedName>
        <fullName evidence="1">protein acetyllysine N-acetyltransferase</fullName>
        <ecNumber evidence="1">2.3.1.286</ecNumber>
    </recommendedName>
</protein>
<dbReference type="EMBL" id="JAGQHR010000261">
    <property type="protein sequence ID" value="MCA9727920.1"/>
    <property type="molecule type" value="Genomic_DNA"/>
</dbReference>
<evidence type="ECO:0000256" key="2">
    <source>
        <dbReference type="ARBA" id="ARBA00022679"/>
    </source>
</evidence>
<comment type="caution">
    <text evidence="4">Lacks conserved residue(s) required for the propagation of feature annotation.</text>
</comment>
<feature type="non-terminal residue" evidence="6">
    <location>
        <position position="179"/>
    </location>
</feature>
<comment type="caution">
    <text evidence="6">The sequence shown here is derived from an EMBL/GenBank/DDBJ whole genome shotgun (WGS) entry which is preliminary data.</text>
</comment>
<name>A0A956LY63_UNCEI</name>
<dbReference type="PANTHER" id="PTHR11085">
    <property type="entry name" value="NAD-DEPENDENT PROTEIN DEACYLASE SIRTUIN-5, MITOCHONDRIAL-RELATED"/>
    <property type="match status" value="1"/>
</dbReference>
<dbReference type="Pfam" id="PF02146">
    <property type="entry name" value="SIR2"/>
    <property type="match status" value="1"/>
</dbReference>
<dbReference type="Gene3D" id="3.30.1600.10">
    <property type="entry name" value="SIR2/SIRT2 'Small Domain"/>
    <property type="match status" value="1"/>
</dbReference>
<dbReference type="InterPro" id="IPR050134">
    <property type="entry name" value="NAD-dep_sirtuin_deacylases"/>
</dbReference>
<sequence>MAVKPPFLVLSGAGISAESGVATFRDAGGLWEGSRVEDVATPEGFAEDPLRGWRFYEARRVQIASCEPNAAHRTVVEMEELWCDDFALVTQNVDGLHERAGSRRVHRLHGSIWNMRCTADGRKLENREVPLRELPPRCECGAMLRPDVVWFGEMLESSILNAAFLAAEKARTVLVIGTS</sequence>
<dbReference type="InterPro" id="IPR003000">
    <property type="entry name" value="Sirtuin"/>
</dbReference>
<evidence type="ECO:0000259" key="5">
    <source>
        <dbReference type="PROSITE" id="PS50305"/>
    </source>
</evidence>
<keyword evidence="3" id="KW-0520">NAD</keyword>
<evidence type="ECO:0000256" key="3">
    <source>
        <dbReference type="ARBA" id="ARBA00023027"/>
    </source>
</evidence>
<evidence type="ECO:0000313" key="6">
    <source>
        <dbReference type="EMBL" id="MCA9727920.1"/>
    </source>
</evidence>
<dbReference type="GO" id="GO:0070403">
    <property type="term" value="F:NAD+ binding"/>
    <property type="evidence" value="ECO:0007669"/>
    <property type="project" value="InterPro"/>
</dbReference>
<dbReference type="InterPro" id="IPR026590">
    <property type="entry name" value="Ssirtuin_cat_dom"/>
</dbReference>
<dbReference type="Gene3D" id="3.40.50.1220">
    <property type="entry name" value="TPP-binding domain"/>
    <property type="match status" value="1"/>
</dbReference>
<accession>A0A956LY63</accession>
<dbReference type="InterPro" id="IPR026591">
    <property type="entry name" value="Sirtuin_cat_small_dom_sf"/>
</dbReference>
<dbReference type="SUPFAM" id="SSF52467">
    <property type="entry name" value="DHS-like NAD/FAD-binding domain"/>
    <property type="match status" value="1"/>
</dbReference>
<evidence type="ECO:0000256" key="1">
    <source>
        <dbReference type="ARBA" id="ARBA00012928"/>
    </source>
</evidence>
<feature type="domain" description="Deacetylase sirtuin-type" evidence="5">
    <location>
        <begin position="1"/>
        <end position="179"/>
    </location>
</feature>
<gene>
    <name evidence="6" type="ORF">KC729_09580</name>
</gene>
<dbReference type="EC" id="2.3.1.286" evidence="1"/>